<evidence type="ECO:0000256" key="2">
    <source>
        <dbReference type="SAM" id="Phobius"/>
    </source>
</evidence>
<proteinExistence type="predicted"/>
<evidence type="ECO:0000256" key="1">
    <source>
        <dbReference type="SAM" id="MobiDB-lite"/>
    </source>
</evidence>
<dbReference type="Pfam" id="PF12138">
    <property type="entry name" value="Spherulin4"/>
    <property type="match status" value="1"/>
</dbReference>
<dbReference type="RefSeq" id="XP_037220673.1">
    <property type="nucleotide sequence ID" value="XM_037362752.1"/>
</dbReference>
<feature type="compositionally biased region" description="Polar residues" evidence="1">
    <location>
        <begin position="522"/>
        <end position="531"/>
    </location>
</feature>
<keyword evidence="2" id="KW-0472">Membrane</keyword>
<feature type="transmembrane region" description="Helical" evidence="2">
    <location>
        <begin position="355"/>
        <end position="379"/>
    </location>
</feature>
<feature type="compositionally biased region" description="Low complexity" evidence="1">
    <location>
        <begin position="256"/>
        <end position="267"/>
    </location>
</feature>
<dbReference type="Proteomes" id="UP000636479">
    <property type="component" value="Unassembled WGS sequence"/>
</dbReference>
<keyword evidence="2" id="KW-1133">Transmembrane helix</keyword>
<comment type="caution">
    <text evidence="3">The sequence shown here is derived from an EMBL/GenBank/DDBJ whole genome shotgun (WGS) entry which is preliminary data.</text>
</comment>
<dbReference type="PANTHER" id="PTHR35040">
    <property type="match status" value="1"/>
</dbReference>
<dbReference type="OrthoDB" id="5342184at2759"/>
<feature type="region of interest" description="Disordered" evidence="1">
    <location>
        <begin position="464"/>
        <end position="484"/>
    </location>
</feature>
<name>A0A8H6SS45_9AGAR</name>
<evidence type="ECO:0000313" key="4">
    <source>
        <dbReference type="Proteomes" id="UP000636479"/>
    </source>
</evidence>
<feature type="compositionally biased region" description="Polar residues" evidence="1">
    <location>
        <begin position="420"/>
        <end position="432"/>
    </location>
</feature>
<feature type="compositionally biased region" description="Pro residues" evidence="1">
    <location>
        <begin position="268"/>
        <end position="281"/>
    </location>
</feature>
<keyword evidence="2" id="KW-0812">Transmembrane</keyword>
<gene>
    <name evidence="3" type="ORF">MIND_00599500</name>
</gene>
<feature type="compositionally biased region" description="Low complexity" evidence="1">
    <location>
        <begin position="464"/>
        <end position="477"/>
    </location>
</feature>
<evidence type="ECO:0000313" key="3">
    <source>
        <dbReference type="EMBL" id="KAF7303701.1"/>
    </source>
</evidence>
<sequence length="539" mass="56629">MLLYGFVIPLIHFLARAHSVTAIGVLLPLYVYPGTNCAAWSAVNSAISSHISTQWYIIINPNSGPGNTDTLYQGCVASLASSNNRITMGYINTRGSNVEDDINKYANWPVNARPKGIYFDFISPTSDNLNMYTKYVSFARGKGFSFIGLDSGQNVPDGYLALGNLINTYQASYSSFQASSLTGSLSKQSITLENAPASDSYSTIIKQLDSMGVAAVYITNEGDSSQAIPARFSAFVDEVANPGTSFGGNPPPVNPAAPTTSGNNNNSNPPPNSSNPVPTQPPSHISLSSPSTTPKGTENSGPSQLEDAASRSSTANAPGKTFKSDSPGSSPDENSNQDGGNTGSGLTATHHSPPVAAIVGGILGAAVVILCLFLVALYLRRRKGRFEESGSPRNIAPFTTEPRRQMSIITDTVTDGVFTNRGSVTPDTSPEESSAGAPMPPSRRYQTQQWTADIKQPIPEDAASASYLPSSSAQLPSRPESSDPFADLEAATVQTPTRTSFISAFSAYTALSGSTIPAYPGANTNSATTRDSMPPPAYA</sequence>
<feature type="compositionally biased region" description="Polar residues" evidence="1">
    <location>
        <begin position="324"/>
        <end position="348"/>
    </location>
</feature>
<protein>
    <submittedName>
        <fullName evidence="3">Uncharacterized protein</fullName>
    </submittedName>
</protein>
<accession>A0A8H6SS45</accession>
<reference evidence="3" key="1">
    <citation type="submission" date="2020-05" db="EMBL/GenBank/DDBJ databases">
        <title>Mycena genomes resolve the evolution of fungal bioluminescence.</title>
        <authorList>
            <person name="Tsai I.J."/>
        </authorList>
    </citation>
    <scope>NUCLEOTIDE SEQUENCE</scope>
    <source>
        <strain evidence="3">171206Taipei</strain>
    </source>
</reference>
<dbReference type="EMBL" id="JACAZF010000005">
    <property type="protein sequence ID" value="KAF7303701.1"/>
    <property type="molecule type" value="Genomic_DNA"/>
</dbReference>
<feature type="compositionally biased region" description="Polar residues" evidence="1">
    <location>
        <begin position="285"/>
        <end position="303"/>
    </location>
</feature>
<dbReference type="CDD" id="cd12087">
    <property type="entry name" value="TM_EGFR-like"/>
    <property type="match status" value="1"/>
</dbReference>
<keyword evidence="4" id="KW-1185">Reference proteome</keyword>
<dbReference type="PANTHER" id="PTHR35040:SF9">
    <property type="entry name" value="4-LIKE CELL SURFACE PROTEIN, PUTATIVE (AFU_ORTHOLOGUE AFUA_4G14080)-RELATED"/>
    <property type="match status" value="1"/>
</dbReference>
<dbReference type="GeneID" id="59345268"/>
<dbReference type="InterPro" id="IPR021986">
    <property type="entry name" value="Spherulin4"/>
</dbReference>
<organism evidence="3 4">
    <name type="scientific">Mycena indigotica</name>
    <dbReference type="NCBI Taxonomy" id="2126181"/>
    <lineage>
        <taxon>Eukaryota</taxon>
        <taxon>Fungi</taxon>
        <taxon>Dikarya</taxon>
        <taxon>Basidiomycota</taxon>
        <taxon>Agaricomycotina</taxon>
        <taxon>Agaricomycetes</taxon>
        <taxon>Agaricomycetidae</taxon>
        <taxon>Agaricales</taxon>
        <taxon>Marasmiineae</taxon>
        <taxon>Mycenaceae</taxon>
        <taxon>Mycena</taxon>
    </lineage>
</organism>
<feature type="region of interest" description="Disordered" evidence="1">
    <location>
        <begin position="243"/>
        <end position="348"/>
    </location>
</feature>
<feature type="region of interest" description="Disordered" evidence="1">
    <location>
        <begin position="417"/>
        <end position="449"/>
    </location>
</feature>
<feature type="region of interest" description="Disordered" evidence="1">
    <location>
        <begin position="515"/>
        <end position="539"/>
    </location>
</feature>
<dbReference type="AlphaFoldDB" id="A0A8H6SS45"/>